<dbReference type="Proteomes" id="UP000234560">
    <property type="component" value="Chromosome"/>
</dbReference>
<organism evidence="2 3">
    <name type="scientific">Corynebacterium pyruviciproducens</name>
    <dbReference type="NCBI Taxonomy" id="598660"/>
    <lineage>
        <taxon>Bacteria</taxon>
        <taxon>Bacillati</taxon>
        <taxon>Actinomycetota</taxon>
        <taxon>Actinomycetes</taxon>
        <taxon>Mycobacteriales</taxon>
        <taxon>Corynebacteriaceae</taxon>
        <taxon>Corynebacterium</taxon>
    </lineage>
</organism>
<dbReference type="SUPFAM" id="SSF54001">
    <property type="entry name" value="Cysteine proteinases"/>
    <property type="match status" value="1"/>
</dbReference>
<gene>
    <name evidence="2" type="ORF">CYJ47_04850</name>
</gene>
<dbReference type="Gene3D" id="3.90.1720.10">
    <property type="entry name" value="endopeptidase domain like (from Nostoc punctiforme)"/>
    <property type="match status" value="1"/>
</dbReference>
<dbReference type="Pfam" id="PF08310">
    <property type="entry name" value="LGFP"/>
    <property type="match status" value="3"/>
</dbReference>
<dbReference type="AlphaFoldDB" id="A0AAF1BX61"/>
<keyword evidence="1" id="KW-0732">Signal</keyword>
<feature type="signal peptide" evidence="1">
    <location>
        <begin position="1"/>
        <end position="23"/>
    </location>
</feature>
<dbReference type="RefSeq" id="WP_101678281.1">
    <property type="nucleotide sequence ID" value="NZ_CP136958.1"/>
</dbReference>
<sequence>MRSVLCVCVVACLTFAGASGAGAEESDAGAFSSALEESVVLGSDDAVLGEATSVGGGAGDVVLDVLNTDDFTDPQQVERDKQTTRAVPQFSDAELAALRKANRSLRVMRQRSVAGCAVFAPLNKTVCGAILEKYLQLGGPTSFLLTPVSDELTNPDGVGKRTQFLNGMIYWHPRTGAWSVPTHFMPMWGRTGYEQGPLGYPTSDEHGTRVPMGRKQYFEHGALLWKLNQGVAVYGEIFKKYEQMGAENSWLGFPVADEVGLPDGVGRMSRFENGWIYWHPATGAHPVNIGVFRQWQEQGYEVGSWGYPTSDGVEDPGTAMISQDFQGGRYRGWNNPASAIGVWAGFSILPEVIRAALEYVDGDPAKLNAALREGLAEMTGQPLTTSYATERSANPQIFDFSRKPQDKKPLIETKAQLRRSGDIYYNWAGRGSKQQLVEEGKATAANYGHVGIFVNPNTAVEAEGIGKTARFIVTPDNVLRPGLRYFHVPSASSSQVSSATAFASFHARNKTPYDLNFAFNKSFGPHAEDKLNCSELVWRAYMRAAPTINLDSNRGPGVYPFNIVRSGLLEEY</sequence>
<reference evidence="2" key="2">
    <citation type="submission" date="2023-10" db="EMBL/GenBank/DDBJ databases">
        <authorList>
            <person name="Choi B."/>
        </authorList>
    </citation>
    <scope>NUCLEOTIDE SEQUENCE</scope>
    <source>
        <strain evidence="2">UMB0763</strain>
    </source>
</reference>
<feature type="chain" id="PRO_5041994551" description="LGFP repeat-containing protein" evidence="1">
    <location>
        <begin position="24"/>
        <end position="572"/>
    </location>
</feature>
<evidence type="ECO:0008006" key="4">
    <source>
        <dbReference type="Google" id="ProtNLM"/>
    </source>
</evidence>
<protein>
    <recommendedName>
        <fullName evidence="4">LGFP repeat-containing protein</fullName>
    </recommendedName>
</protein>
<evidence type="ECO:0000313" key="3">
    <source>
        <dbReference type="Proteomes" id="UP000234560"/>
    </source>
</evidence>
<accession>A0AAF1BX61</accession>
<name>A0AAF1BX61_9CORY</name>
<dbReference type="EMBL" id="CP136958">
    <property type="protein sequence ID" value="WOT03097.1"/>
    <property type="molecule type" value="Genomic_DNA"/>
</dbReference>
<evidence type="ECO:0000313" key="2">
    <source>
        <dbReference type="EMBL" id="WOT03097.1"/>
    </source>
</evidence>
<evidence type="ECO:0000256" key="1">
    <source>
        <dbReference type="SAM" id="SignalP"/>
    </source>
</evidence>
<reference evidence="2" key="1">
    <citation type="submission" date="2017-12" db="EMBL/GenBank/DDBJ databases">
        <authorList>
            <person name="Thomas-White K."/>
            <person name="Wolfe A.J."/>
        </authorList>
    </citation>
    <scope>NUCLEOTIDE SEQUENCE</scope>
    <source>
        <strain evidence="2">UMB0763</strain>
    </source>
</reference>
<dbReference type="InterPro" id="IPR038765">
    <property type="entry name" value="Papain-like_cys_pep_sf"/>
</dbReference>
<dbReference type="InterPro" id="IPR013207">
    <property type="entry name" value="LGFP"/>
</dbReference>
<dbReference type="KEGG" id="cpyr:CYJ47_04850"/>
<proteinExistence type="predicted"/>